<accession>A0A8H4SSB0</accession>
<gene>
    <name evidence="1" type="ORF">FSARC_14549</name>
</gene>
<reference evidence="1" key="1">
    <citation type="journal article" date="2020" name="BMC Genomics">
        <title>Correction to: Identification and distribution of gene clusters required for synthesis of sphingolipid metabolism inhibitors in diverse species of the filamentous fungus Fusarium.</title>
        <authorList>
            <person name="Kim H.S."/>
            <person name="Lohmar J.M."/>
            <person name="Busman M."/>
            <person name="Brown D.W."/>
            <person name="Naumann T.A."/>
            <person name="Divon H.H."/>
            <person name="Lysoe E."/>
            <person name="Uhlig S."/>
            <person name="Proctor R.H."/>
        </authorList>
    </citation>
    <scope>NUCLEOTIDE SEQUENCE</scope>
    <source>
        <strain evidence="1">NRRL 20472</strain>
    </source>
</reference>
<keyword evidence="2" id="KW-1185">Reference proteome</keyword>
<dbReference type="OrthoDB" id="5091635at2759"/>
<evidence type="ECO:0000313" key="2">
    <source>
        <dbReference type="Proteomes" id="UP000622797"/>
    </source>
</evidence>
<proteinExistence type="predicted"/>
<reference evidence="1" key="2">
    <citation type="submission" date="2020-05" db="EMBL/GenBank/DDBJ databases">
        <authorList>
            <person name="Kim H.-S."/>
            <person name="Proctor R.H."/>
            <person name="Brown D.W."/>
        </authorList>
    </citation>
    <scope>NUCLEOTIDE SEQUENCE</scope>
    <source>
        <strain evidence="1">NRRL 20472</strain>
    </source>
</reference>
<feature type="non-terminal residue" evidence="1">
    <location>
        <position position="1"/>
    </location>
</feature>
<name>A0A8H4SSB0_9HYPO</name>
<organism evidence="1 2">
    <name type="scientific">Fusarium sarcochroum</name>
    <dbReference type="NCBI Taxonomy" id="1208366"/>
    <lineage>
        <taxon>Eukaryota</taxon>
        <taxon>Fungi</taxon>
        <taxon>Dikarya</taxon>
        <taxon>Ascomycota</taxon>
        <taxon>Pezizomycotina</taxon>
        <taxon>Sordariomycetes</taxon>
        <taxon>Hypocreomycetidae</taxon>
        <taxon>Hypocreales</taxon>
        <taxon>Nectriaceae</taxon>
        <taxon>Fusarium</taxon>
        <taxon>Fusarium lateritium species complex</taxon>
    </lineage>
</organism>
<dbReference type="Proteomes" id="UP000622797">
    <property type="component" value="Unassembled WGS sequence"/>
</dbReference>
<sequence>MEEQNPPSDYEAAATKEPDSIHTPNLSAVVIRRIYNQMVSEIFKLAGRDPHDHPECFAACVLKVDSTEVIRASDFTTWGNHPLLAGELDQFNRANKAGRSNVFYMIPATTAVTIAAVLNQKYINVDSCDISSAMNLFSKSNVWAYLGTAIDVWPQLADTQFLVKQHEKSSERPVVGKGAFGKVCVHTSEFDRITPLMLLSMARINGWVKPVPGASWLKKDAVDCEQIIHRRKALNDGKKVIEKLGNRKFKQDDKIFMRGMRAWLSEPVIRVLPDDIKNPISASEEDLKKWKFMGKTEGTVASLISHDIDWQDLAHKVQDGKSTEAIKTVVEFAEKVRAIHQTRRNYISDAAPGLMEVRKTLLEQQSDCPPLQQVFGSALNQCFLSQETDGRKNILIGALQRLFDNIVYVVSRSHALCSAFLDLASKADATIIPCLDLDVARAKARHQQRLKSNEELAWRNERVADIAKEVNSLEPGSTSPDSILRSRINLILDLADATILLESLPREVRIVVRSRSGDEEDPDV</sequence>
<protein>
    <submittedName>
        <fullName evidence="1">Uncharacterized protein</fullName>
    </submittedName>
</protein>
<dbReference type="EMBL" id="JABEXW010001278">
    <property type="protein sequence ID" value="KAF4944889.1"/>
    <property type="molecule type" value="Genomic_DNA"/>
</dbReference>
<dbReference type="AlphaFoldDB" id="A0A8H4SSB0"/>
<evidence type="ECO:0000313" key="1">
    <source>
        <dbReference type="EMBL" id="KAF4944889.1"/>
    </source>
</evidence>
<comment type="caution">
    <text evidence="1">The sequence shown here is derived from an EMBL/GenBank/DDBJ whole genome shotgun (WGS) entry which is preliminary data.</text>
</comment>